<dbReference type="AlphaFoldDB" id="A0A2P2Q9W6"/>
<accession>A0A2P2Q9W6</accession>
<evidence type="ECO:0000313" key="1">
    <source>
        <dbReference type="EMBL" id="MBX63733.1"/>
    </source>
</evidence>
<organism evidence="1">
    <name type="scientific">Rhizophora mucronata</name>
    <name type="common">Asiatic mangrove</name>
    <dbReference type="NCBI Taxonomy" id="61149"/>
    <lineage>
        <taxon>Eukaryota</taxon>
        <taxon>Viridiplantae</taxon>
        <taxon>Streptophyta</taxon>
        <taxon>Embryophyta</taxon>
        <taxon>Tracheophyta</taxon>
        <taxon>Spermatophyta</taxon>
        <taxon>Magnoliopsida</taxon>
        <taxon>eudicotyledons</taxon>
        <taxon>Gunneridae</taxon>
        <taxon>Pentapetalae</taxon>
        <taxon>rosids</taxon>
        <taxon>fabids</taxon>
        <taxon>Malpighiales</taxon>
        <taxon>Rhizophoraceae</taxon>
        <taxon>Rhizophora</taxon>
    </lineage>
</organism>
<protein>
    <submittedName>
        <fullName evidence="1">Uncharacterized protein</fullName>
    </submittedName>
</protein>
<proteinExistence type="predicted"/>
<dbReference type="EMBL" id="GGEC01083249">
    <property type="protein sequence ID" value="MBX63733.1"/>
    <property type="molecule type" value="Transcribed_RNA"/>
</dbReference>
<sequence length="38" mass="4413">MKFDFISRKSSAFTGHSTCASAFMKKLQYKLSIVYNLY</sequence>
<reference evidence="1" key="1">
    <citation type="submission" date="2018-02" db="EMBL/GenBank/DDBJ databases">
        <title>Rhizophora mucronata_Transcriptome.</title>
        <authorList>
            <person name="Meera S.P."/>
            <person name="Sreeshan A."/>
            <person name="Augustine A."/>
        </authorList>
    </citation>
    <scope>NUCLEOTIDE SEQUENCE</scope>
    <source>
        <tissue evidence="1">Leaf</tissue>
    </source>
</reference>
<name>A0A2P2Q9W6_RHIMU</name>